<name>A0A834R7F3_SARSC</name>
<comment type="catalytic activity">
    <reaction evidence="5">
        <text>a uridine in tRNA = a pseudouridine in tRNA</text>
        <dbReference type="Rhea" id="RHEA:54572"/>
        <dbReference type="Rhea" id="RHEA-COMP:13339"/>
        <dbReference type="Rhea" id="RHEA-COMP:13934"/>
        <dbReference type="ChEBI" id="CHEBI:65314"/>
        <dbReference type="ChEBI" id="CHEBI:65315"/>
    </reaction>
</comment>
<dbReference type="InterPro" id="IPR006224">
    <property type="entry name" value="PsdUridine_synth_RluA-like_CS"/>
</dbReference>
<accession>A0A834R7F3</accession>
<dbReference type="InterPro" id="IPR020103">
    <property type="entry name" value="PsdUridine_synth_cat_dom_sf"/>
</dbReference>
<dbReference type="PANTHER" id="PTHR21600:SF83">
    <property type="entry name" value="PSEUDOURIDYLATE SYNTHASE RPUSD4, MITOCHONDRIAL"/>
    <property type="match status" value="1"/>
</dbReference>
<reference evidence="9" key="2">
    <citation type="submission" date="2020-01" db="EMBL/GenBank/DDBJ databases">
        <authorList>
            <person name="Korhonen P.K.K."/>
            <person name="Guangxu M.G."/>
            <person name="Wang T.W."/>
            <person name="Stroehlein A.J.S."/>
            <person name="Young N.D."/>
            <person name="Ang C.-S.A."/>
            <person name="Fernando D.W.F."/>
            <person name="Lu H.L."/>
            <person name="Taylor S.T."/>
            <person name="Ehtesham M.E.M."/>
            <person name="Najaraj S.H.N."/>
            <person name="Harsha G.H.G."/>
            <person name="Madugundu A.M."/>
            <person name="Renuse S.R."/>
            <person name="Holt D.H."/>
            <person name="Pandey A.P."/>
            <person name="Papenfuss A.P."/>
            <person name="Gasser R.B.G."/>
            <person name="Fischer K.F."/>
        </authorList>
    </citation>
    <scope>NUCLEOTIDE SEQUENCE</scope>
    <source>
        <strain evidence="9">SSS_KF_BRIS2020</strain>
    </source>
</reference>
<dbReference type="CDD" id="cd02869">
    <property type="entry name" value="PseudoU_synth_RluA_like"/>
    <property type="match status" value="1"/>
</dbReference>
<dbReference type="GO" id="GO:0001522">
    <property type="term" value="P:pseudouridine synthesis"/>
    <property type="evidence" value="ECO:0007669"/>
    <property type="project" value="InterPro"/>
</dbReference>
<dbReference type="PROSITE" id="PS01129">
    <property type="entry name" value="PSI_RLU"/>
    <property type="match status" value="1"/>
</dbReference>
<dbReference type="InterPro" id="IPR006145">
    <property type="entry name" value="PsdUridine_synth_RsuA/RluA"/>
</dbReference>
<evidence type="ECO:0000313" key="10">
    <source>
        <dbReference type="EnsemblMetazoa" id="KAF7490492.1"/>
    </source>
</evidence>
<comment type="catalytic activity">
    <reaction evidence="2">
        <text>uridine in 5S rRNA = pseudouridine in 5S rRNA</text>
        <dbReference type="Rhea" id="RHEA:47036"/>
        <dbReference type="Rhea" id="RHEA-COMP:11730"/>
        <dbReference type="Rhea" id="RHEA-COMP:11731"/>
        <dbReference type="ChEBI" id="CHEBI:65314"/>
        <dbReference type="ChEBI" id="CHEBI:65315"/>
    </reaction>
</comment>
<dbReference type="Proteomes" id="UP000070412">
    <property type="component" value="Unassembled WGS sequence"/>
</dbReference>
<sequence length="621" mass="72223">MLCNKIIRIHYCSVLRNQCNHQQISNNQSRSLRKLTKTISSIDDGIEKLRAIDRKDSNDGDHDHDNVGDQNYFGIKEDDYDLIAGQYVTDSDNRLLKLKKKYSPLLNLKTIASDRTKQRFGSLSVRLDDENVPKMHGQYDDDIGDRNREHRDFDQLIDHLKNHSFEFDSKSVKKNQKKEQIKKVFNDCEIDPPNISKSAKQNFVPKSIIDEKINFRFAQQFATDLCGKNRSVANDQIIDDWISHEQSKREQKKSTTRLSLSDQIASIEFEPPTEKLIERKTITGYEYLKQIKQGDRIALNQESFENIGGVIRKNKLDSKGFNILSSQIPDFRNQTNLEIVDHLERMIIIDRNDLIVLNKPYGFSVHGSVDVESNHRSLSNRSMNLIHFLPKLAERVGCEKLYTVHRLDRDTTGVLLLAKTSARAKQLQQLFLEQKIQKRYLCITKNTPDQPEGIIDIPIENGFVYQNVYGKSVKLKEKRERMVLCPEPMEKIRLHRRWREAKKAITYYRVLSNHGNAALLEVKPETGLKHQIRVHLGFGLRCPILGDHKYSNLDSLKPQKLPSDILIALNVRQAKAREVPMHLHAHQLFIPKTSDYESQFVWAPLPYHFRKSMRSLRLRLE</sequence>
<keyword evidence="4" id="KW-0413">Isomerase</keyword>
<organism evidence="9">
    <name type="scientific">Sarcoptes scabiei</name>
    <name type="common">Itch mite</name>
    <name type="synonym">Acarus scabiei</name>
    <dbReference type="NCBI Taxonomy" id="52283"/>
    <lineage>
        <taxon>Eukaryota</taxon>
        <taxon>Metazoa</taxon>
        <taxon>Ecdysozoa</taxon>
        <taxon>Arthropoda</taxon>
        <taxon>Chelicerata</taxon>
        <taxon>Arachnida</taxon>
        <taxon>Acari</taxon>
        <taxon>Acariformes</taxon>
        <taxon>Sarcoptiformes</taxon>
        <taxon>Astigmata</taxon>
        <taxon>Psoroptidia</taxon>
        <taxon>Sarcoptoidea</taxon>
        <taxon>Sarcoptidae</taxon>
        <taxon>Sarcoptinae</taxon>
        <taxon>Sarcoptes</taxon>
    </lineage>
</organism>
<dbReference type="Gene3D" id="3.30.2350.10">
    <property type="entry name" value="Pseudouridine synthase"/>
    <property type="match status" value="1"/>
</dbReference>
<keyword evidence="11" id="KW-1185">Reference proteome</keyword>
<feature type="domain" description="Pseudouridine synthase RsuA/RluA-like" evidence="8">
    <location>
        <begin position="353"/>
        <end position="536"/>
    </location>
</feature>
<comment type="similarity">
    <text evidence="3">Belongs to the pseudouridine synthase RluA family.</text>
</comment>
<dbReference type="OrthoDB" id="418349at2759"/>
<dbReference type="SUPFAM" id="SSF55120">
    <property type="entry name" value="Pseudouridine synthase"/>
    <property type="match status" value="1"/>
</dbReference>
<reference evidence="10" key="3">
    <citation type="submission" date="2022-06" db="UniProtKB">
        <authorList>
            <consortium name="EnsemblMetazoa"/>
        </authorList>
    </citation>
    <scope>IDENTIFICATION</scope>
</reference>
<evidence type="ECO:0000256" key="3">
    <source>
        <dbReference type="ARBA" id="ARBA00010876"/>
    </source>
</evidence>
<evidence type="ECO:0000256" key="4">
    <source>
        <dbReference type="ARBA" id="ARBA00023235"/>
    </source>
</evidence>
<evidence type="ECO:0000313" key="9">
    <source>
        <dbReference type="EMBL" id="KAF7490492.1"/>
    </source>
</evidence>
<comment type="catalytic activity">
    <reaction evidence="1">
        <text>a uridine in mRNA = a pseudouridine in mRNA</text>
        <dbReference type="Rhea" id="RHEA:56644"/>
        <dbReference type="Rhea" id="RHEA-COMP:14658"/>
        <dbReference type="Rhea" id="RHEA-COMP:14659"/>
        <dbReference type="ChEBI" id="CHEBI:65314"/>
        <dbReference type="ChEBI" id="CHEBI:65315"/>
    </reaction>
</comment>
<evidence type="ECO:0000256" key="6">
    <source>
        <dbReference type="ARBA" id="ARBA00039953"/>
    </source>
</evidence>
<dbReference type="InterPro" id="IPR050188">
    <property type="entry name" value="RluA_PseudoU_synthase"/>
</dbReference>
<reference evidence="11" key="1">
    <citation type="journal article" date="2020" name="PLoS Negl. Trop. Dis.">
        <title>High-quality nuclear genome for Sarcoptes scabiei-A critical resource for a neglected parasite.</title>
        <authorList>
            <person name="Korhonen P.K."/>
            <person name="Gasser R.B."/>
            <person name="Ma G."/>
            <person name="Wang T."/>
            <person name="Stroehlein A.J."/>
            <person name="Young N.D."/>
            <person name="Ang C.S."/>
            <person name="Fernando D.D."/>
            <person name="Lu H.C."/>
            <person name="Taylor S."/>
            <person name="Reynolds S.L."/>
            <person name="Mofiz E."/>
            <person name="Najaraj S.H."/>
            <person name="Gowda H."/>
            <person name="Madugundu A."/>
            <person name="Renuse S."/>
            <person name="Holt D."/>
            <person name="Pandey A."/>
            <person name="Papenfuss A.T."/>
            <person name="Fischer K."/>
        </authorList>
    </citation>
    <scope>NUCLEOTIDE SEQUENCE [LARGE SCALE GENOMIC DNA]</scope>
</reference>
<dbReference type="AlphaFoldDB" id="A0A834R7F3"/>
<evidence type="ECO:0000256" key="1">
    <source>
        <dbReference type="ARBA" id="ARBA00001166"/>
    </source>
</evidence>
<dbReference type="GO" id="GO:0009982">
    <property type="term" value="F:pseudouridine synthase activity"/>
    <property type="evidence" value="ECO:0007669"/>
    <property type="project" value="InterPro"/>
</dbReference>
<gene>
    <name evidence="9" type="primary">SSS_834g</name>
    <name evidence="9" type="ORF">SSS_834</name>
</gene>
<dbReference type="EMBL" id="WVUK01000062">
    <property type="protein sequence ID" value="KAF7490492.1"/>
    <property type="molecule type" value="Genomic_DNA"/>
</dbReference>
<evidence type="ECO:0000259" key="8">
    <source>
        <dbReference type="Pfam" id="PF00849"/>
    </source>
</evidence>
<dbReference type="GO" id="GO:0003723">
    <property type="term" value="F:RNA binding"/>
    <property type="evidence" value="ECO:0007669"/>
    <property type="project" value="InterPro"/>
</dbReference>
<dbReference type="EnsemblMetazoa" id="SSS_834s_mrna">
    <property type="protein sequence ID" value="KAF7490492.1"/>
    <property type="gene ID" value="SSS_834"/>
</dbReference>
<evidence type="ECO:0000256" key="7">
    <source>
        <dbReference type="ARBA" id="ARBA00041563"/>
    </source>
</evidence>
<evidence type="ECO:0000256" key="2">
    <source>
        <dbReference type="ARBA" id="ARBA00001896"/>
    </source>
</evidence>
<proteinExistence type="inferred from homology"/>
<dbReference type="PANTHER" id="PTHR21600">
    <property type="entry name" value="MITOCHONDRIAL RNA PSEUDOURIDINE SYNTHASE"/>
    <property type="match status" value="1"/>
</dbReference>
<protein>
    <recommendedName>
        <fullName evidence="6">Pseudouridylate synthase RPUSD4, mitochondrial</fullName>
    </recommendedName>
    <alternativeName>
        <fullName evidence="7">RNA pseudouridylate synthase domain-containing protein 4</fullName>
    </alternativeName>
</protein>
<dbReference type="Pfam" id="PF00849">
    <property type="entry name" value="PseudoU_synth_2"/>
    <property type="match status" value="1"/>
</dbReference>
<evidence type="ECO:0000256" key="5">
    <source>
        <dbReference type="ARBA" id="ARBA00036943"/>
    </source>
</evidence>
<evidence type="ECO:0000313" key="11">
    <source>
        <dbReference type="Proteomes" id="UP000070412"/>
    </source>
</evidence>